<dbReference type="InterPro" id="IPR050832">
    <property type="entry name" value="Bact_Acetyltransf"/>
</dbReference>
<evidence type="ECO:0000259" key="3">
    <source>
        <dbReference type="PROSITE" id="PS51186"/>
    </source>
</evidence>
<dbReference type="PANTHER" id="PTHR43877:SF2">
    <property type="entry name" value="AMINOALKYLPHOSPHONATE N-ACETYLTRANSFERASE-RELATED"/>
    <property type="match status" value="1"/>
</dbReference>
<proteinExistence type="predicted"/>
<name>A0ABS2DAG0_9SPHN</name>
<dbReference type="Proteomes" id="UP000763641">
    <property type="component" value="Unassembled WGS sequence"/>
</dbReference>
<sequence length="160" mass="17292">MQILPYTDTLAPHFAHINAAWIEDMFVLEDHDRHVLGHPREAIVDQGGVILFAATPDGTVIGTGALMPTATGAYELTKMGVLAAARGTGAGGILLAALIERARDLPGIDTLYLLTSRKCAAAIHLYERAGFVHDADIMARFGHAYARCDVAMRFPLDRPR</sequence>
<dbReference type="PROSITE" id="PS51186">
    <property type="entry name" value="GNAT"/>
    <property type="match status" value="1"/>
</dbReference>
<protein>
    <submittedName>
        <fullName evidence="4">GNAT family N-acetyltransferase</fullName>
    </submittedName>
</protein>
<keyword evidence="5" id="KW-1185">Reference proteome</keyword>
<dbReference type="PANTHER" id="PTHR43877">
    <property type="entry name" value="AMINOALKYLPHOSPHONATE N-ACETYLTRANSFERASE-RELATED-RELATED"/>
    <property type="match status" value="1"/>
</dbReference>
<dbReference type="InterPro" id="IPR000182">
    <property type="entry name" value="GNAT_dom"/>
</dbReference>
<gene>
    <name evidence="4" type="ORF">ILT43_11510</name>
</gene>
<dbReference type="RefSeq" id="WP_204199107.1">
    <property type="nucleotide sequence ID" value="NZ_JAFEMC010000003.1"/>
</dbReference>
<dbReference type="Pfam" id="PF00583">
    <property type="entry name" value="Acetyltransf_1"/>
    <property type="match status" value="1"/>
</dbReference>
<dbReference type="SUPFAM" id="SSF55729">
    <property type="entry name" value="Acyl-CoA N-acyltransferases (Nat)"/>
    <property type="match status" value="1"/>
</dbReference>
<organism evidence="4 5">
    <name type="scientific">Sphingomonas longa</name>
    <dbReference type="NCBI Taxonomy" id="2778730"/>
    <lineage>
        <taxon>Bacteria</taxon>
        <taxon>Pseudomonadati</taxon>
        <taxon>Pseudomonadota</taxon>
        <taxon>Alphaproteobacteria</taxon>
        <taxon>Sphingomonadales</taxon>
        <taxon>Sphingomonadaceae</taxon>
        <taxon>Sphingomonas</taxon>
    </lineage>
</organism>
<dbReference type="Gene3D" id="3.40.630.30">
    <property type="match status" value="1"/>
</dbReference>
<dbReference type="EMBL" id="JAFEMC010000003">
    <property type="protein sequence ID" value="MBM6577004.1"/>
    <property type="molecule type" value="Genomic_DNA"/>
</dbReference>
<keyword evidence="2" id="KW-0012">Acyltransferase</keyword>
<evidence type="ECO:0000256" key="1">
    <source>
        <dbReference type="ARBA" id="ARBA00022679"/>
    </source>
</evidence>
<evidence type="ECO:0000256" key="2">
    <source>
        <dbReference type="ARBA" id="ARBA00023315"/>
    </source>
</evidence>
<reference evidence="4 5" key="1">
    <citation type="submission" date="2020-12" db="EMBL/GenBank/DDBJ databases">
        <title>Sphingomonas sp.</title>
        <authorList>
            <person name="Kim M.K."/>
        </authorList>
    </citation>
    <scope>NUCLEOTIDE SEQUENCE [LARGE SCALE GENOMIC DNA]</scope>
    <source>
        <strain evidence="4 5">BT552</strain>
    </source>
</reference>
<accession>A0ABS2DAG0</accession>
<keyword evidence="1" id="KW-0808">Transferase</keyword>
<evidence type="ECO:0000313" key="5">
    <source>
        <dbReference type="Proteomes" id="UP000763641"/>
    </source>
</evidence>
<comment type="caution">
    <text evidence="4">The sequence shown here is derived from an EMBL/GenBank/DDBJ whole genome shotgun (WGS) entry which is preliminary data.</text>
</comment>
<feature type="domain" description="N-acetyltransferase" evidence="3">
    <location>
        <begin position="1"/>
        <end position="157"/>
    </location>
</feature>
<dbReference type="InterPro" id="IPR016181">
    <property type="entry name" value="Acyl_CoA_acyltransferase"/>
</dbReference>
<evidence type="ECO:0000313" key="4">
    <source>
        <dbReference type="EMBL" id="MBM6577004.1"/>
    </source>
</evidence>